<evidence type="ECO:0000313" key="2">
    <source>
        <dbReference type="Proteomes" id="UP001054945"/>
    </source>
</evidence>
<protein>
    <submittedName>
        <fullName evidence="1">Uncharacterized protein</fullName>
    </submittedName>
</protein>
<dbReference type="Proteomes" id="UP001054945">
    <property type="component" value="Unassembled WGS sequence"/>
</dbReference>
<name>A0AAV4QS76_CAEEX</name>
<evidence type="ECO:0000313" key="1">
    <source>
        <dbReference type="EMBL" id="GIY10955.1"/>
    </source>
</evidence>
<accession>A0AAV4QS76</accession>
<proteinExistence type="predicted"/>
<dbReference type="EMBL" id="BPLR01006582">
    <property type="protein sequence ID" value="GIY10955.1"/>
    <property type="molecule type" value="Genomic_DNA"/>
</dbReference>
<organism evidence="1 2">
    <name type="scientific">Caerostris extrusa</name>
    <name type="common">Bark spider</name>
    <name type="synonym">Caerostris bankana</name>
    <dbReference type="NCBI Taxonomy" id="172846"/>
    <lineage>
        <taxon>Eukaryota</taxon>
        <taxon>Metazoa</taxon>
        <taxon>Ecdysozoa</taxon>
        <taxon>Arthropoda</taxon>
        <taxon>Chelicerata</taxon>
        <taxon>Arachnida</taxon>
        <taxon>Araneae</taxon>
        <taxon>Araneomorphae</taxon>
        <taxon>Entelegynae</taxon>
        <taxon>Araneoidea</taxon>
        <taxon>Araneidae</taxon>
        <taxon>Caerostris</taxon>
    </lineage>
</organism>
<comment type="caution">
    <text evidence="1">The sequence shown here is derived from an EMBL/GenBank/DDBJ whole genome shotgun (WGS) entry which is preliminary data.</text>
</comment>
<dbReference type="AlphaFoldDB" id="A0AAV4QS76"/>
<keyword evidence="2" id="KW-1185">Reference proteome</keyword>
<sequence>MLLFEHALYFYIYVAYLEGFYRSLCAKHLPCALRKRRFCFPMAKIMLRFTGYIIWIPPIPHWISVSKIISFLFNGRRSERNLNLSHFYKSGRPAFVLFLFKYEESVHSAGATTFYHLCFLFYWNTTRAPHQVFFLEYEHPKSLSHRELINLRE</sequence>
<gene>
    <name evidence="1" type="ORF">CEXT_94621</name>
</gene>
<reference evidence="1 2" key="1">
    <citation type="submission" date="2021-06" db="EMBL/GenBank/DDBJ databases">
        <title>Caerostris extrusa draft genome.</title>
        <authorList>
            <person name="Kono N."/>
            <person name="Arakawa K."/>
        </authorList>
    </citation>
    <scope>NUCLEOTIDE SEQUENCE [LARGE SCALE GENOMIC DNA]</scope>
</reference>